<dbReference type="EMBL" id="AOSK01000067">
    <property type="protein sequence ID" value="EYD75742.1"/>
    <property type="molecule type" value="Genomic_DNA"/>
</dbReference>
<gene>
    <name evidence="1" type="ORF">Rumeso_02686</name>
</gene>
<comment type="caution">
    <text evidence="1">The sequence shown here is derived from an EMBL/GenBank/DDBJ whole genome shotgun (WGS) entry which is preliminary data.</text>
</comment>
<protein>
    <submittedName>
        <fullName evidence="1">Fructose ABC transporter, substrate-binding protein component FrcB</fullName>
    </submittedName>
</protein>
<dbReference type="STRING" id="442562.Rumeso_02686"/>
<evidence type="ECO:0000313" key="1">
    <source>
        <dbReference type="EMBL" id="EYD75742.1"/>
    </source>
</evidence>
<sequence length="69" mass="7311">MIGATSQQYPLDMASLGIQAIANYATNQTLPQNTEGKDFFDTGVSLVTDKPAEGVESIDTTKGAELCWG</sequence>
<dbReference type="HOGENOM" id="CLU_2773364_0_0_5"/>
<name>A0A017HMK2_9RHOB</name>
<keyword evidence="2" id="KW-1185">Reference proteome</keyword>
<dbReference type="AlphaFoldDB" id="A0A017HMK2"/>
<dbReference type="PATRIC" id="fig|442562.3.peg.2641"/>
<evidence type="ECO:0000313" key="2">
    <source>
        <dbReference type="Proteomes" id="UP000019666"/>
    </source>
</evidence>
<reference evidence="1 2" key="1">
    <citation type="submission" date="2013-02" db="EMBL/GenBank/DDBJ databases">
        <authorList>
            <person name="Fiebig A."/>
            <person name="Goeker M."/>
            <person name="Klenk H.-P.P."/>
        </authorList>
    </citation>
    <scope>NUCLEOTIDE SEQUENCE [LARGE SCALE GENOMIC DNA]</scope>
    <source>
        <strain evidence="1 2">DSM 19309</strain>
    </source>
</reference>
<proteinExistence type="predicted"/>
<accession>A0A017HMK2</accession>
<dbReference type="Proteomes" id="UP000019666">
    <property type="component" value="Unassembled WGS sequence"/>
</dbReference>
<organism evidence="1 2">
    <name type="scientific">Rubellimicrobium mesophilum DSM 19309</name>
    <dbReference type="NCBI Taxonomy" id="442562"/>
    <lineage>
        <taxon>Bacteria</taxon>
        <taxon>Pseudomonadati</taxon>
        <taxon>Pseudomonadota</taxon>
        <taxon>Alphaproteobacteria</taxon>
        <taxon>Rhodobacterales</taxon>
        <taxon>Roseobacteraceae</taxon>
        <taxon>Rubellimicrobium</taxon>
    </lineage>
</organism>